<dbReference type="InterPro" id="IPR008979">
    <property type="entry name" value="Galactose-bd-like_sf"/>
</dbReference>
<dbReference type="InterPro" id="IPR003609">
    <property type="entry name" value="Pan_app"/>
</dbReference>
<dbReference type="PANTHER" id="PTHR45656">
    <property type="entry name" value="PROTEIN CBR-CLEC-78"/>
    <property type="match status" value="1"/>
</dbReference>
<dbReference type="Pfam" id="PF12662">
    <property type="entry name" value="cEGF"/>
    <property type="match status" value="1"/>
</dbReference>
<feature type="domain" description="EGF-like" evidence="10">
    <location>
        <begin position="1989"/>
        <end position="2026"/>
    </location>
</feature>
<evidence type="ECO:0000256" key="5">
    <source>
        <dbReference type="ARBA" id="ARBA00023180"/>
    </source>
</evidence>
<dbReference type="SMART" id="SM00032">
    <property type="entry name" value="CCP"/>
    <property type="match status" value="11"/>
</dbReference>
<feature type="domain" description="EGF-like" evidence="10">
    <location>
        <begin position="1292"/>
        <end position="1328"/>
    </location>
</feature>
<dbReference type="Pfam" id="PF14670">
    <property type="entry name" value="FXa_inhibition"/>
    <property type="match status" value="2"/>
</dbReference>
<dbReference type="InterPro" id="IPR001759">
    <property type="entry name" value="PTX_dom"/>
</dbReference>
<dbReference type="Pfam" id="PF00008">
    <property type="entry name" value="EGF"/>
    <property type="match status" value="4"/>
</dbReference>
<organism evidence="16 17">
    <name type="scientific">Porites lobata</name>
    <dbReference type="NCBI Taxonomy" id="104759"/>
    <lineage>
        <taxon>Eukaryota</taxon>
        <taxon>Metazoa</taxon>
        <taxon>Cnidaria</taxon>
        <taxon>Anthozoa</taxon>
        <taxon>Hexacorallia</taxon>
        <taxon>Scleractinia</taxon>
        <taxon>Fungiina</taxon>
        <taxon>Poritidae</taxon>
        <taxon>Porites</taxon>
    </lineage>
</organism>
<name>A0ABN8MTQ9_9CNID</name>
<evidence type="ECO:0000256" key="2">
    <source>
        <dbReference type="ARBA" id="ARBA00022729"/>
    </source>
</evidence>
<dbReference type="SMART" id="SM00327">
    <property type="entry name" value="VWA"/>
    <property type="match status" value="1"/>
</dbReference>
<dbReference type="SUPFAM" id="SSF57196">
    <property type="entry name" value="EGF/Laminin"/>
    <property type="match status" value="9"/>
</dbReference>
<evidence type="ECO:0000259" key="9">
    <source>
        <dbReference type="PROSITE" id="PS50022"/>
    </source>
</evidence>
<feature type="domain" description="EGF-like" evidence="10">
    <location>
        <begin position="1330"/>
        <end position="1366"/>
    </location>
</feature>
<dbReference type="SMART" id="SM00181">
    <property type="entry name" value="EGF"/>
    <property type="match status" value="11"/>
</dbReference>
<dbReference type="InterPro" id="IPR002035">
    <property type="entry name" value="VWF_A"/>
</dbReference>
<gene>
    <name evidence="16" type="ORF">PLOB_00031177</name>
</gene>
<evidence type="ECO:0008006" key="18">
    <source>
        <dbReference type="Google" id="ProtNLM"/>
    </source>
</evidence>
<dbReference type="InterPro" id="IPR000436">
    <property type="entry name" value="Sushi_SCR_CCP_dom"/>
</dbReference>
<evidence type="ECO:0000259" key="14">
    <source>
        <dbReference type="PROSITE" id="PS50948"/>
    </source>
</evidence>
<dbReference type="Pfam" id="PF07699">
    <property type="entry name" value="Ephrin_rec_like"/>
    <property type="match status" value="4"/>
</dbReference>
<dbReference type="PRINTS" id="PR00010">
    <property type="entry name" value="EGFBLOOD"/>
</dbReference>
<dbReference type="Pfam" id="PF00754">
    <property type="entry name" value="F5_F8_type_C"/>
    <property type="match status" value="1"/>
</dbReference>
<dbReference type="PROSITE" id="PS00010">
    <property type="entry name" value="ASX_HYDROXYL"/>
    <property type="match status" value="9"/>
</dbReference>
<dbReference type="Gene3D" id="2.10.70.10">
    <property type="entry name" value="Complement Module, domain 1"/>
    <property type="match status" value="10"/>
</dbReference>
<feature type="domain" description="Sushi" evidence="13">
    <location>
        <begin position="2357"/>
        <end position="2414"/>
    </location>
</feature>
<dbReference type="SUPFAM" id="SSF49899">
    <property type="entry name" value="Concanavalin A-like lectins/glucanases"/>
    <property type="match status" value="1"/>
</dbReference>
<dbReference type="Pfam" id="PF02494">
    <property type="entry name" value="HYR"/>
    <property type="match status" value="1"/>
</dbReference>
<evidence type="ECO:0000259" key="11">
    <source>
        <dbReference type="PROSITE" id="PS50234"/>
    </source>
</evidence>
<dbReference type="CDD" id="cd01099">
    <property type="entry name" value="PAN_AP_HGF"/>
    <property type="match status" value="1"/>
</dbReference>
<feature type="domain" description="HYR" evidence="12">
    <location>
        <begin position="708"/>
        <end position="792"/>
    </location>
</feature>
<evidence type="ECO:0000259" key="12">
    <source>
        <dbReference type="PROSITE" id="PS50825"/>
    </source>
</evidence>
<dbReference type="PRINTS" id="PR00895">
    <property type="entry name" value="PENTAXIN"/>
</dbReference>
<dbReference type="Gene3D" id="3.50.4.10">
    <property type="entry name" value="Hepatocyte Growth Factor"/>
    <property type="match status" value="1"/>
</dbReference>
<feature type="domain" description="Sushi" evidence="13">
    <location>
        <begin position="2415"/>
        <end position="2472"/>
    </location>
</feature>
<dbReference type="CDD" id="cd00057">
    <property type="entry name" value="FA58C"/>
    <property type="match status" value="1"/>
</dbReference>
<dbReference type="InterPro" id="IPR018097">
    <property type="entry name" value="EGF_Ca-bd_CS"/>
</dbReference>
<dbReference type="Gene3D" id="2.60.120.200">
    <property type="match status" value="1"/>
</dbReference>
<dbReference type="SUPFAM" id="SSF49785">
    <property type="entry name" value="Galactose-binding domain-like"/>
    <property type="match status" value="1"/>
</dbReference>
<dbReference type="Proteomes" id="UP001159405">
    <property type="component" value="Unassembled WGS sequence"/>
</dbReference>
<dbReference type="InterPro" id="IPR001881">
    <property type="entry name" value="EGF-like_Ca-bd_dom"/>
</dbReference>
<dbReference type="InterPro" id="IPR013783">
    <property type="entry name" value="Ig-like_fold"/>
</dbReference>
<keyword evidence="4 6" id="KW-1015">Disulfide bond</keyword>
<feature type="domain" description="Sushi" evidence="13">
    <location>
        <begin position="406"/>
        <end position="472"/>
    </location>
</feature>
<dbReference type="PANTHER" id="PTHR45656:SF4">
    <property type="entry name" value="PROTEIN CBR-CLEC-78"/>
    <property type="match status" value="1"/>
</dbReference>
<protein>
    <recommendedName>
        <fullName evidence="18">Sushi, von Willebrand factor type A, EGF and pentraxin domain-containing protein 1</fullName>
    </recommendedName>
</protein>
<proteinExistence type="predicted"/>
<feature type="domain" description="CUB" evidence="8">
    <location>
        <begin position="2475"/>
        <end position="2583"/>
    </location>
</feature>
<evidence type="ECO:0000256" key="4">
    <source>
        <dbReference type="ARBA" id="ARBA00023157"/>
    </source>
</evidence>
<dbReference type="SUPFAM" id="SSF49854">
    <property type="entry name" value="Spermadhesin, CUB domain"/>
    <property type="match status" value="2"/>
</dbReference>
<dbReference type="Pfam" id="PF00092">
    <property type="entry name" value="VWA"/>
    <property type="match status" value="1"/>
</dbReference>
<dbReference type="InterPro" id="IPR009030">
    <property type="entry name" value="Growth_fac_rcpt_cys_sf"/>
</dbReference>
<evidence type="ECO:0000259" key="8">
    <source>
        <dbReference type="PROSITE" id="PS01180"/>
    </source>
</evidence>
<dbReference type="Gene3D" id="2.60.120.260">
    <property type="entry name" value="Galactose-binding domain-like"/>
    <property type="match status" value="1"/>
</dbReference>
<feature type="domain" description="VWFA" evidence="11">
    <location>
        <begin position="108"/>
        <end position="294"/>
    </location>
</feature>
<dbReference type="PROSITE" id="PS50026">
    <property type="entry name" value="EGF_3"/>
    <property type="match status" value="9"/>
</dbReference>
<sequence length="2709" mass="294852">MFIPDENPTGAFVFIDCVLIIQLQQKLPSDYSDVKPSCSVKRCRHSQKHKTCLISANAMGKIKVFLCFPVFFFGICQFVSSQDWLDVSKTELLKLRNQFLSFDNKKSDILFLIDTSGSLRGSDFNEEKKFVTNLLNEISVGMEATRVEVIPFGEQATIFVDYVSVPNLANTKCTFNEKFNPMPHSINGWMTNMKGAFQLAYDVCLGRLSGQKRGPLNKLKTVVILLTDGYWNWPYRDPDPTNIAKQLIAGNVEIFAIGVGRVNFPALQGLVKDKNKHAFYLNNFDQFAELATYLRGDPYEYKWQTKTVSPSKCNNNCDPIAACACGLVYGDYKCACPTGMAGSGYVGQCTQCPPSTYKNFTGFAKNCYPCPANSGHTKTGSTSILDCKCFEGYKGNPHNGQDCSIRYCEELEIPKNGKKKGGSCGRAYQAICEFECNEGYEMKGSASRQCTVKDPNGVNLMQWSGTPTKCEEITCPIQSVTYADPTTGTCVGADGKTSANYAYRTTCTFKCLQGYDRIGSETNTCQLDKTWSPSAPTCKEVRCPALPTVSIGTYTPADCDDGTKRFFSTCTLACPDGYHIAYGPETLISDTRKCQLDGTWEYRATSPTCKDFRPPTLSCPGPTLTADNDKGKNVATVNWMFDFDDNSLVANEPGITKNDSFTVVLTIGGNNVDTKLPKLIGIGTNSVKYSVTDAAHNTANCSFTVTVRDTEPPTCGFCPPNKLIDNATLPNIRVNWPRANCSDNSGQNPVITSNRLSGDLFAVPGVYEVVYTVTDQQNNVNRNCSFRITLKKKTCPLYAPPKNGALVCNYIGADPSCQVQCKQGFDFVFTPPFTYYCSGGVWKHFSIGPFDPRLPWPDCANTVNPNNLWMRSFPFFHFTGDCNDPNTQDAIKGNFLNLMNNGPVLPLFCKDVPAQCNKDTVQVYCGNVTAVERRRKRAATRTVTIKYDFRMKTGLPAGTTDQAGQTNFNNAKSDAEKTRTNIYDSLKTVNWGSFQAQSGLELKDGNVDNFNLGKVEAYCSENGAVVRKCTNADLNCWNKPCSCNKKEGTITKCTRCPVGTYYNSDADDCLLCPEGTYSPSEGALQCTPCPAGTWTIGARQENFTACTDECGPGLFSETGIAKCSNCPLGTYSSGKRNKACTKCPAGTVTVIVAAKGIQDCGMQCAPGTYSDNGVEPCLPCPAGTYQTENGKTTCLPCPGQQSTHGTGASSLSFCGEVDTCVSSPCMNGGTCVNTKESYRCDCPPAYNGVNCENEINECLSSPCYQSSTCVNKVNAFKCLCPSEFTGNECEFPYLLCNRLTPCVHGNCIDKAGTFDCQCNKGYGERFCEKNIDECASNPCQNNGVCISGLDTYQCKCQAGYSGANCQFNIDDCAADPCQNGGTCVDGLRSYTCQCPTGYTGANCEHAIDHCIGQPCRHGGTCVNQPNGYKCLCKPSYYACRCQKELSSDYDLSFQARAVKSYSEIKKPIPDLSAVTIAFWIRTKDTNPGTVISYATLDGGVVQDNALTLQDYAAFNLFVNNVTVFTGLDVNDGQWHHVAVTWASSDGTWHAYQDGVNVHSSSTAFQQGQVIRGGGVLILGQEQDEIGDGFNTEENLIGDVSQMNIFDHVLSPNDIYNLAYSAYPVKGNVAAWGDFREALFGEYHLTDKSYARDFTSAQRKFFVTYKSYLSGNDDKVVSNSNPTSCAASCLSEAAFICRSFEFDNSSNTCRMSAKSSIDRTLETASGTRFFELNCLASLGVSTSRGIPDSDITASSQFNSQHAPSGGRLNYQAQINSVGVTTQIGGWAASSNNKDQYLQIKFSKITQITGVATQGRSDADQWVTSYKLQYSTDGSSWTDYPSTLNGNTDRNTVVRHEVRLFQAMYLRFRPQTWHGHISMRVEAYGCPPATVAPVDSSNECSPSPCQNSGTCINRYNDYLCVCKRGYSGKNCETADPCKAIGAPIYGTKSSSSYNAGSTITFTCNAGYSLQGSPSRTCQGGGWSGIHPKCPDTDECVNNPCNQWCKNTNGGYICHCHKGYQLQGATNCVDINECSSSKGGCSHTCHNSAGSFTCSCPTGLELDSGKRSCKDIDECAASNGGCEHNCVNSYQSFSCECRQGYTLRADKKTCAALSCPSLSNPGNGQVSLSSGLVMGSTATYTCNSGFKATFTSTRYCQADGQWSGGAPSCLRVLCAEIGQVEHATRVLTGTDGAKNVLGTKATFTCHANYRMPANVDATRTCQADGTWSGTQPRCVAAFCSPVPVPNNGAVQGYRYELGATLRITCNEGYNLVPPDSSFRTCISDGAGGGKWSGQDPTCVLVDCGDPGNPYGGYRHIATNTKYQSTVTYTCQPQHHLEGENSQVCQADGTWSGSKPVCLQHSCGNPGVPANGKKNSSTYKYGDSLKFECNVGYNLIGSAVRTCQNNGLWTGTQPTCQIVNCGDPGTPPNGVRYGDVFTYLSQVILECDPQYRLVGNLFRTCQADGTWSGSQPTCQATSCGTFLTGPSGTVKSSNYPSNYNDNEYCTWQIQVPVNKKIRLDFTEFKTETGKDFLMIYDTNHYNRPNIIFDGTTYKPPPFTSSGNVLRVRFISDGANAMKGFSFNYKQVDINCGGVYEDGTGTISSPGFPNGYVDNLDCTWLIYRTKETAEFIFVDFATESNYDIAIITSGRFGEKVLTNGWGGHVVPSGSFTSDTYLWIRFTTNVGNADARFHKGWTGIYQKYWPYVNGKKKRK</sequence>
<feature type="disulfide bond" evidence="6">
    <location>
        <begin position="1318"/>
        <end position="1327"/>
    </location>
</feature>
<feature type="domain" description="HYR" evidence="12">
    <location>
        <begin position="610"/>
        <end position="707"/>
    </location>
</feature>
<feature type="domain" description="EGF-like" evidence="10">
    <location>
        <begin position="1406"/>
        <end position="1442"/>
    </location>
</feature>
<feature type="domain" description="Pentraxin (PTX)" evidence="15">
    <location>
        <begin position="1447"/>
        <end position="1650"/>
    </location>
</feature>
<feature type="domain" description="EGF-like" evidence="10">
    <location>
        <begin position="1216"/>
        <end position="1252"/>
    </location>
</feature>
<dbReference type="PROSITE" id="PS50948">
    <property type="entry name" value="PAN"/>
    <property type="match status" value="1"/>
</dbReference>
<dbReference type="CDD" id="cd00041">
    <property type="entry name" value="CUB"/>
    <property type="match status" value="2"/>
</dbReference>
<feature type="disulfide bond" evidence="6">
    <location>
        <begin position="1242"/>
        <end position="1251"/>
    </location>
</feature>
<feature type="disulfide bond" evidence="6">
    <location>
        <begin position="1432"/>
        <end position="1441"/>
    </location>
</feature>
<dbReference type="PROSITE" id="PS50923">
    <property type="entry name" value="SUSHI"/>
    <property type="match status" value="10"/>
</dbReference>
<dbReference type="PROSITE" id="PS50825">
    <property type="entry name" value="HYR"/>
    <property type="match status" value="2"/>
</dbReference>
<dbReference type="Pfam" id="PF00354">
    <property type="entry name" value="Pentaxin"/>
    <property type="match status" value="1"/>
</dbReference>
<dbReference type="SUPFAM" id="SSF53300">
    <property type="entry name" value="vWA-like"/>
    <property type="match status" value="1"/>
</dbReference>
<feature type="domain" description="F5/8 type C" evidence="9">
    <location>
        <begin position="1733"/>
        <end position="1884"/>
    </location>
</feature>
<dbReference type="CDD" id="cd01450">
    <property type="entry name" value="vWFA_subfamily_ECM"/>
    <property type="match status" value="1"/>
</dbReference>
<feature type="domain" description="Sushi" evidence="13">
    <location>
        <begin position="2110"/>
        <end position="2168"/>
    </location>
</feature>
<dbReference type="PROSITE" id="PS01180">
    <property type="entry name" value="CUB"/>
    <property type="match status" value="2"/>
</dbReference>
<evidence type="ECO:0000259" key="15">
    <source>
        <dbReference type="PROSITE" id="PS51828"/>
    </source>
</evidence>
<comment type="caution">
    <text evidence="16">The sequence shown here is derived from an EMBL/GenBank/DDBJ whole genome shotgun (WGS) entry which is preliminary data.</text>
</comment>
<dbReference type="PROSITE" id="PS50022">
    <property type="entry name" value="FA58C_3"/>
    <property type="match status" value="1"/>
</dbReference>
<keyword evidence="17" id="KW-1185">Reference proteome</keyword>
<keyword evidence="7" id="KW-0768">Sushi</keyword>
<dbReference type="SMART" id="SM01411">
    <property type="entry name" value="Ephrin_rec_like"/>
    <property type="match status" value="4"/>
</dbReference>
<evidence type="ECO:0000256" key="6">
    <source>
        <dbReference type="PROSITE-ProRule" id="PRU00076"/>
    </source>
</evidence>
<dbReference type="SMART" id="SM00042">
    <property type="entry name" value="CUB"/>
    <property type="match status" value="2"/>
</dbReference>
<dbReference type="InterPro" id="IPR051277">
    <property type="entry name" value="SEZ6_CSMD_C4BPB_Regulators"/>
</dbReference>
<dbReference type="PROSITE" id="PS01186">
    <property type="entry name" value="EGF_2"/>
    <property type="match status" value="6"/>
</dbReference>
<dbReference type="SUPFAM" id="SSF57535">
    <property type="entry name" value="Complement control module/SCR domain"/>
    <property type="match status" value="10"/>
</dbReference>
<evidence type="ECO:0000256" key="1">
    <source>
        <dbReference type="ARBA" id="ARBA00022536"/>
    </source>
</evidence>
<feature type="domain" description="Sushi" evidence="13">
    <location>
        <begin position="2169"/>
        <end position="2233"/>
    </location>
</feature>
<dbReference type="Gene3D" id="2.60.40.10">
    <property type="entry name" value="Immunoglobulins"/>
    <property type="match status" value="1"/>
</dbReference>
<evidence type="ECO:0000313" key="16">
    <source>
        <dbReference type="EMBL" id="CAH3035806.1"/>
    </source>
</evidence>
<evidence type="ECO:0000256" key="7">
    <source>
        <dbReference type="PROSITE-ProRule" id="PRU00302"/>
    </source>
</evidence>
<dbReference type="InterPro" id="IPR000421">
    <property type="entry name" value="FA58C"/>
</dbReference>
<feature type="domain" description="EGF-like" evidence="10">
    <location>
        <begin position="1254"/>
        <end position="1290"/>
    </location>
</feature>
<dbReference type="InterPro" id="IPR035976">
    <property type="entry name" value="Sushi/SCR/CCP_sf"/>
</dbReference>
<feature type="disulfide bond" evidence="7">
    <location>
        <begin position="511"/>
        <end position="538"/>
    </location>
</feature>
<feature type="domain" description="EGF-like" evidence="10">
    <location>
        <begin position="2068"/>
        <end position="2108"/>
    </location>
</feature>
<feature type="domain" description="EGF-like" evidence="10">
    <location>
        <begin position="1368"/>
        <end position="1404"/>
    </location>
</feature>
<dbReference type="InterPro" id="IPR035914">
    <property type="entry name" value="Sperma_CUB_dom_sf"/>
</dbReference>
<reference evidence="16 17" key="1">
    <citation type="submission" date="2022-05" db="EMBL/GenBank/DDBJ databases">
        <authorList>
            <consortium name="Genoscope - CEA"/>
            <person name="William W."/>
        </authorList>
    </citation>
    <scope>NUCLEOTIDE SEQUENCE [LARGE SCALE GENOMIC DNA]</scope>
</reference>
<keyword evidence="5" id="KW-0325">Glycoprotein</keyword>
<keyword evidence="1 6" id="KW-0245">EGF-like domain</keyword>
<feature type="disulfide bond" evidence="6">
    <location>
        <begin position="1356"/>
        <end position="1365"/>
    </location>
</feature>
<dbReference type="PROSITE" id="PS00022">
    <property type="entry name" value="EGF_1"/>
    <property type="match status" value="5"/>
</dbReference>
<feature type="disulfide bond" evidence="6">
    <location>
        <begin position="1394"/>
        <end position="1403"/>
    </location>
</feature>
<feature type="domain" description="EGF-like" evidence="10">
    <location>
        <begin position="1894"/>
        <end position="1930"/>
    </location>
</feature>
<feature type="domain" description="Apple" evidence="14">
    <location>
        <begin position="1655"/>
        <end position="1733"/>
    </location>
</feature>
<feature type="domain" description="Sushi" evidence="13">
    <location>
        <begin position="488"/>
        <end position="540"/>
    </location>
</feature>
<evidence type="ECO:0000259" key="10">
    <source>
        <dbReference type="PROSITE" id="PS50026"/>
    </source>
</evidence>
<dbReference type="SUPFAM" id="SSF57184">
    <property type="entry name" value="Growth factor receptor domain"/>
    <property type="match status" value="1"/>
</dbReference>
<feature type="disulfide bond" evidence="7">
    <location>
        <begin position="2443"/>
        <end position="2470"/>
    </location>
</feature>
<dbReference type="Gene3D" id="2.60.120.290">
    <property type="entry name" value="Spermadhesin, CUB domain"/>
    <property type="match status" value="2"/>
</dbReference>
<dbReference type="InterPro" id="IPR013320">
    <property type="entry name" value="ConA-like_dom_sf"/>
</dbReference>
<keyword evidence="2" id="KW-0732">Signal</keyword>
<evidence type="ECO:0000259" key="13">
    <source>
        <dbReference type="PROSITE" id="PS50923"/>
    </source>
</evidence>
<dbReference type="Gene3D" id="3.40.50.410">
    <property type="entry name" value="von Willebrand factor, type A domain"/>
    <property type="match status" value="1"/>
</dbReference>
<dbReference type="PROSITE" id="PS50234">
    <property type="entry name" value="VWFA"/>
    <property type="match status" value="1"/>
</dbReference>
<dbReference type="InterPro" id="IPR011641">
    <property type="entry name" value="Tyr-kin_ephrin_A/B_rcpt-like"/>
</dbReference>
<dbReference type="SUPFAM" id="SSF57414">
    <property type="entry name" value="Hairpin loop containing domain-like"/>
    <property type="match status" value="1"/>
</dbReference>
<dbReference type="SMART" id="SM00179">
    <property type="entry name" value="EGF_CA"/>
    <property type="match status" value="10"/>
</dbReference>
<dbReference type="CDD" id="cd00054">
    <property type="entry name" value="EGF_CA"/>
    <property type="match status" value="8"/>
</dbReference>
<dbReference type="Gene3D" id="2.10.50.10">
    <property type="entry name" value="Tumor Necrosis Factor Receptor, subunit A, domain 2"/>
    <property type="match status" value="3"/>
</dbReference>
<evidence type="ECO:0000256" key="3">
    <source>
        <dbReference type="ARBA" id="ARBA00022737"/>
    </source>
</evidence>
<feature type="domain" description="Sushi" evidence="13">
    <location>
        <begin position="2234"/>
        <end position="2297"/>
    </location>
</feature>
<dbReference type="PROSITE" id="PS01187">
    <property type="entry name" value="EGF_CA"/>
    <property type="match status" value="2"/>
</dbReference>
<dbReference type="SMART" id="SM00231">
    <property type="entry name" value="FA58C"/>
    <property type="match status" value="1"/>
</dbReference>
<dbReference type="Pfam" id="PF00431">
    <property type="entry name" value="CUB"/>
    <property type="match status" value="2"/>
</dbReference>
<dbReference type="InterPro" id="IPR026823">
    <property type="entry name" value="cEGF"/>
</dbReference>
<dbReference type="InterPro" id="IPR000742">
    <property type="entry name" value="EGF"/>
</dbReference>
<dbReference type="SMART" id="SM00473">
    <property type="entry name" value="PAN_AP"/>
    <property type="match status" value="1"/>
</dbReference>
<keyword evidence="3" id="KW-0677">Repeat</keyword>
<dbReference type="InterPro" id="IPR000859">
    <property type="entry name" value="CUB_dom"/>
</dbReference>
<dbReference type="SMART" id="SM00159">
    <property type="entry name" value="PTX"/>
    <property type="match status" value="1"/>
</dbReference>
<dbReference type="Pfam" id="PF00084">
    <property type="entry name" value="Sushi"/>
    <property type="match status" value="9"/>
</dbReference>
<comment type="caution">
    <text evidence="6">Lacks conserved residue(s) required for the propagation of feature annotation.</text>
</comment>
<dbReference type="Pfam" id="PF12661">
    <property type="entry name" value="hEGF"/>
    <property type="match status" value="2"/>
</dbReference>
<feature type="disulfide bond" evidence="6">
    <location>
        <begin position="1280"/>
        <end position="1289"/>
    </location>
</feature>
<dbReference type="InterPro" id="IPR003410">
    <property type="entry name" value="HYR_dom"/>
</dbReference>
<feature type="disulfide bond" evidence="7">
    <location>
        <begin position="2139"/>
        <end position="2166"/>
    </location>
</feature>
<dbReference type="Gene3D" id="2.10.25.10">
    <property type="entry name" value="Laminin"/>
    <property type="match status" value="10"/>
</dbReference>
<evidence type="ECO:0000313" key="17">
    <source>
        <dbReference type="Proteomes" id="UP001159405"/>
    </source>
</evidence>
<feature type="domain" description="Sushi" evidence="13">
    <location>
        <begin position="541"/>
        <end position="611"/>
    </location>
</feature>
<dbReference type="EMBL" id="CALNXK010000004">
    <property type="protein sequence ID" value="CAH3035806.1"/>
    <property type="molecule type" value="Genomic_DNA"/>
</dbReference>
<dbReference type="InterPro" id="IPR000152">
    <property type="entry name" value="EGF-type_Asp/Asn_hydroxyl_site"/>
</dbReference>
<feature type="domain" description="Sushi" evidence="13">
    <location>
        <begin position="1927"/>
        <end position="1989"/>
    </location>
</feature>
<feature type="domain" description="Sushi" evidence="13">
    <location>
        <begin position="2298"/>
        <end position="2356"/>
    </location>
</feature>
<dbReference type="InterPro" id="IPR013032">
    <property type="entry name" value="EGF-like_CS"/>
</dbReference>
<dbReference type="InterPro" id="IPR036465">
    <property type="entry name" value="vWFA_dom_sf"/>
</dbReference>
<accession>A0ABN8MTQ9</accession>
<feature type="disulfide bond" evidence="6">
    <location>
        <begin position="1920"/>
        <end position="1929"/>
    </location>
</feature>
<dbReference type="PROSITE" id="PS51828">
    <property type="entry name" value="PTX_2"/>
    <property type="match status" value="1"/>
</dbReference>
<feature type="domain" description="CUB" evidence="8">
    <location>
        <begin position="2587"/>
        <end position="2698"/>
    </location>
</feature>
<dbReference type="CDD" id="cd00033">
    <property type="entry name" value="CCP"/>
    <property type="match status" value="10"/>
</dbReference>
<feature type="disulfide bond" evidence="7">
    <location>
        <begin position="2327"/>
        <end position="2354"/>
    </location>
</feature>
<feature type="disulfide bond" evidence="7">
    <location>
        <begin position="2385"/>
        <end position="2412"/>
    </location>
</feature>